<sequence length="132" mass="14159">MPHITVDYSDTLADTFDRRGFGLALHPLVARTIEGTVAGCKTRFRRIDECVLADGADDIAMVHIEVSLLSGRTPEVKAELSRAVLGLARDHIKPTPGFALHTSVDVSDLARGSYVSHVSHHDQGASVWSAGA</sequence>
<accession>A0A8T4IS31</accession>
<dbReference type="Gene3D" id="3.30.429.10">
    <property type="entry name" value="Macrophage Migration Inhibitory Factor"/>
    <property type="match status" value="1"/>
</dbReference>
<protein>
    <submittedName>
        <fullName evidence="1">Isomerase</fullName>
    </submittedName>
</protein>
<keyword evidence="2" id="KW-1185">Reference proteome</keyword>
<name>A0A8T4IS31_9ACTN</name>
<evidence type="ECO:0000313" key="2">
    <source>
        <dbReference type="Proteomes" id="UP000675554"/>
    </source>
</evidence>
<dbReference type="InterPro" id="IPR014347">
    <property type="entry name" value="Tautomerase/MIF_sf"/>
</dbReference>
<dbReference type="PANTHER" id="PTHR37950">
    <property type="entry name" value="4-HYDROXYPHENYLACETATE CATABOLISM PROTEIN"/>
    <property type="match status" value="1"/>
</dbReference>
<dbReference type="Proteomes" id="UP000675554">
    <property type="component" value="Unassembled WGS sequence"/>
</dbReference>
<keyword evidence="1" id="KW-0413">Isomerase</keyword>
<gene>
    <name evidence="1" type="ORF">KDA82_06130</name>
</gene>
<organism evidence="1 2">
    <name type="scientific">Streptomyces daliensis</name>
    <dbReference type="NCBI Taxonomy" id="299421"/>
    <lineage>
        <taxon>Bacteria</taxon>
        <taxon>Bacillati</taxon>
        <taxon>Actinomycetota</taxon>
        <taxon>Actinomycetes</taxon>
        <taxon>Kitasatosporales</taxon>
        <taxon>Streptomycetaceae</taxon>
        <taxon>Streptomyces</taxon>
    </lineage>
</organism>
<reference evidence="1" key="1">
    <citation type="submission" date="2021-04" db="EMBL/GenBank/DDBJ databases">
        <title>Sequencing of actinobacteria type strains.</title>
        <authorList>
            <person name="Nguyen G.-S."/>
            <person name="Wentzel A."/>
        </authorList>
    </citation>
    <scope>NUCLEOTIDE SEQUENCE</scope>
    <source>
        <strain evidence="1">DSM 42095</strain>
    </source>
</reference>
<dbReference type="InterPro" id="IPR004220">
    <property type="entry name" value="5-COMe_2-OHmuconate_Isoase"/>
</dbReference>
<dbReference type="Pfam" id="PF02962">
    <property type="entry name" value="CHMI"/>
    <property type="match status" value="1"/>
</dbReference>
<dbReference type="AlphaFoldDB" id="A0A8T4IS31"/>
<dbReference type="SUPFAM" id="SSF55331">
    <property type="entry name" value="Tautomerase/MIF"/>
    <property type="match status" value="1"/>
</dbReference>
<dbReference type="EMBL" id="JAGSMN010000118">
    <property type="protein sequence ID" value="MBR7672607.1"/>
    <property type="molecule type" value="Genomic_DNA"/>
</dbReference>
<dbReference type="PANTHER" id="PTHR37950:SF1">
    <property type="entry name" value="4-HYDROXYPHENYLACETATE CATABOLISM PROTEIN"/>
    <property type="match status" value="1"/>
</dbReference>
<evidence type="ECO:0000313" key="1">
    <source>
        <dbReference type="EMBL" id="MBR7672607.1"/>
    </source>
</evidence>
<proteinExistence type="predicted"/>
<dbReference type="GO" id="GO:0008704">
    <property type="term" value="F:5-carboxymethyl-2-hydroxymuconate delta-isomerase activity"/>
    <property type="evidence" value="ECO:0007669"/>
    <property type="project" value="InterPro"/>
</dbReference>
<comment type="caution">
    <text evidence="1">The sequence shown here is derived from an EMBL/GenBank/DDBJ whole genome shotgun (WGS) entry which is preliminary data.</text>
</comment>